<dbReference type="InterPro" id="IPR002928">
    <property type="entry name" value="Myosin_tail"/>
</dbReference>
<evidence type="ECO:0000313" key="13">
    <source>
        <dbReference type="EMBL" id="CAF1595963.1"/>
    </source>
</evidence>
<dbReference type="Pfam" id="PF01576">
    <property type="entry name" value="Myosin_tail_1"/>
    <property type="match status" value="1"/>
</dbReference>
<comment type="similarity">
    <text evidence="2">Belongs to the paramyosin family.</text>
</comment>
<dbReference type="PANTHER" id="PTHR46349">
    <property type="entry name" value="CINGULIN-LIKE PROTEIN 1-RELATED"/>
    <property type="match status" value="1"/>
</dbReference>
<dbReference type="GO" id="GO:0030016">
    <property type="term" value="C:myofibril"/>
    <property type="evidence" value="ECO:0007669"/>
    <property type="project" value="UniProtKB-SubCell"/>
</dbReference>
<feature type="domain" description="Myosin tail" evidence="11">
    <location>
        <begin position="4"/>
        <end position="269"/>
    </location>
</feature>
<feature type="non-terminal residue" evidence="13">
    <location>
        <position position="1"/>
    </location>
</feature>
<sequence>MILKIQQNITELQIQIEEEQRQRDEAREAAAVAERRTNLITGELEELRTALKQAECARKAAENELHDAVDRISDINTQNANLFSQRRQLESTITAMQADLDEAVSELKNNEEHAKKASADASHLVEELRQEQDHALQVERLCKGLEQQVKDLQTRLDEAEANSLKGGKRVIAKLEQRIHELENENELEQHRHQETLKELRKNDRRLEELAFQTEEDRQNQLRLQDLTEKLQSKIKVYKRQVEEAEEIAALNLAKFRKVQTELGELINEKKTIENVFLFAEDSTERADLAENQL</sequence>
<evidence type="ECO:0000256" key="3">
    <source>
        <dbReference type="ARBA" id="ARBA00018623"/>
    </source>
</evidence>
<dbReference type="GO" id="GO:0032982">
    <property type="term" value="C:myosin filament"/>
    <property type="evidence" value="ECO:0007669"/>
    <property type="project" value="UniProtKB-KW"/>
</dbReference>
<comment type="subcellular location">
    <subcellularLocation>
        <location evidence="1">Cytoplasm</location>
        <location evidence="1">Myofibril</location>
    </subcellularLocation>
</comment>
<keyword evidence="7" id="KW-0518">Myosin</keyword>
<dbReference type="Proteomes" id="UP000663870">
    <property type="component" value="Unassembled WGS sequence"/>
</dbReference>
<dbReference type="SUPFAM" id="SSF57997">
    <property type="entry name" value="Tropomyosin"/>
    <property type="match status" value="1"/>
</dbReference>
<name>A0A816AHP7_9BILA</name>
<evidence type="ECO:0000256" key="7">
    <source>
        <dbReference type="ARBA" id="ARBA00023123"/>
    </source>
</evidence>
<feature type="coiled-coil region" evidence="10">
    <location>
        <begin position="2"/>
        <end position="247"/>
    </location>
</feature>
<evidence type="ECO:0000256" key="1">
    <source>
        <dbReference type="ARBA" id="ARBA00004657"/>
    </source>
</evidence>
<dbReference type="Gene3D" id="1.20.5.370">
    <property type="match status" value="2"/>
</dbReference>
<keyword evidence="14" id="KW-1185">Reference proteome</keyword>
<dbReference type="GO" id="GO:0016459">
    <property type="term" value="C:myosin complex"/>
    <property type="evidence" value="ECO:0007669"/>
    <property type="project" value="UniProtKB-KW"/>
</dbReference>
<evidence type="ECO:0000256" key="6">
    <source>
        <dbReference type="ARBA" id="ARBA00023054"/>
    </source>
</evidence>
<evidence type="ECO:0000256" key="8">
    <source>
        <dbReference type="ARBA" id="ARBA00023175"/>
    </source>
</evidence>
<organism evidence="13 14">
    <name type="scientific">Rotaria sordida</name>
    <dbReference type="NCBI Taxonomy" id="392033"/>
    <lineage>
        <taxon>Eukaryota</taxon>
        <taxon>Metazoa</taxon>
        <taxon>Spiralia</taxon>
        <taxon>Gnathifera</taxon>
        <taxon>Rotifera</taxon>
        <taxon>Eurotatoria</taxon>
        <taxon>Bdelloidea</taxon>
        <taxon>Philodinida</taxon>
        <taxon>Philodinidae</taxon>
        <taxon>Rotaria</taxon>
    </lineage>
</organism>
<keyword evidence="8" id="KW-0505">Motor protein</keyword>
<dbReference type="PANTHER" id="PTHR46349:SF6">
    <property type="entry name" value="MYOSIN-6-LIKE"/>
    <property type="match status" value="1"/>
</dbReference>
<reference evidence="13" key="1">
    <citation type="submission" date="2021-02" db="EMBL/GenBank/DDBJ databases">
        <authorList>
            <person name="Nowell W R."/>
        </authorList>
    </citation>
    <scope>NUCLEOTIDE SEQUENCE</scope>
</reference>
<proteinExistence type="inferred from homology"/>
<keyword evidence="6 10" id="KW-0175">Coiled coil</keyword>
<evidence type="ECO:0000313" key="12">
    <source>
        <dbReference type="EMBL" id="CAF1339471.1"/>
    </source>
</evidence>
<dbReference type="InterPro" id="IPR014751">
    <property type="entry name" value="XRCC4-like_C"/>
</dbReference>
<evidence type="ECO:0000256" key="2">
    <source>
        <dbReference type="ARBA" id="ARBA00008447"/>
    </source>
</evidence>
<gene>
    <name evidence="13" type="ORF">JXQ802_LOCUS47731</name>
    <name evidence="12" type="ORF">PYM288_LOCUS31814</name>
</gene>
<protein>
    <recommendedName>
        <fullName evidence="3">Paramyosin</fullName>
    </recommendedName>
</protein>
<evidence type="ECO:0000259" key="11">
    <source>
        <dbReference type="Pfam" id="PF01576"/>
    </source>
</evidence>
<dbReference type="EMBL" id="CAJNOL010004860">
    <property type="protein sequence ID" value="CAF1595963.1"/>
    <property type="molecule type" value="Genomic_DNA"/>
</dbReference>
<evidence type="ECO:0000256" key="10">
    <source>
        <dbReference type="SAM" id="Coils"/>
    </source>
</evidence>
<keyword evidence="5" id="KW-0963">Cytoplasm</keyword>
<accession>A0A816AHP7</accession>
<comment type="caution">
    <text evidence="13">The sequence shown here is derived from an EMBL/GenBank/DDBJ whole genome shotgun (WGS) entry which is preliminary data.</text>
</comment>
<keyword evidence="4" id="KW-0787">Thick filament</keyword>
<evidence type="ECO:0000313" key="14">
    <source>
        <dbReference type="Proteomes" id="UP000663870"/>
    </source>
</evidence>
<evidence type="ECO:0000256" key="4">
    <source>
        <dbReference type="ARBA" id="ARBA00022433"/>
    </source>
</evidence>
<evidence type="ECO:0000256" key="5">
    <source>
        <dbReference type="ARBA" id="ARBA00022490"/>
    </source>
</evidence>
<dbReference type="Proteomes" id="UP000663854">
    <property type="component" value="Unassembled WGS sequence"/>
</dbReference>
<dbReference type="AlphaFoldDB" id="A0A816AHP7"/>
<dbReference type="EMBL" id="CAJNOH010003522">
    <property type="protein sequence ID" value="CAF1339471.1"/>
    <property type="molecule type" value="Genomic_DNA"/>
</dbReference>
<keyword evidence="9" id="KW-0514">Muscle protein</keyword>
<evidence type="ECO:0000256" key="9">
    <source>
        <dbReference type="ARBA" id="ARBA00023179"/>
    </source>
</evidence>